<accession>A0A9Y2II79</accession>
<evidence type="ECO:0000313" key="2">
    <source>
        <dbReference type="EMBL" id="WIX80429.1"/>
    </source>
</evidence>
<gene>
    <name evidence="2" type="ORF">QRX50_06525</name>
</gene>
<dbReference type="Proteomes" id="UP001236014">
    <property type="component" value="Chromosome"/>
</dbReference>
<feature type="region of interest" description="Disordered" evidence="1">
    <location>
        <begin position="21"/>
        <end position="48"/>
    </location>
</feature>
<dbReference type="RefSeq" id="WP_285971059.1">
    <property type="nucleotide sequence ID" value="NZ_CP127294.1"/>
</dbReference>
<evidence type="ECO:0000256" key="1">
    <source>
        <dbReference type="SAM" id="MobiDB-lite"/>
    </source>
</evidence>
<organism evidence="2 3">
    <name type="scientific">Amycolatopsis carbonis</name>
    <dbReference type="NCBI Taxonomy" id="715471"/>
    <lineage>
        <taxon>Bacteria</taxon>
        <taxon>Bacillati</taxon>
        <taxon>Actinomycetota</taxon>
        <taxon>Actinomycetes</taxon>
        <taxon>Pseudonocardiales</taxon>
        <taxon>Pseudonocardiaceae</taxon>
        <taxon>Amycolatopsis</taxon>
    </lineage>
</organism>
<protein>
    <submittedName>
        <fullName evidence="2">Uncharacterized protein</fullName>
    </submittedName>
</protein>
<sequence length="157" mass="15886">MAETASEPSWLTGLDFVITDAPAGGAAAPSGAGDVPNGGPPPGGRFSLSREEAQSMLTVAQRVRDSLQMMNRTAQGLLQVRPPTDDPGSAGYNQMLVGNGGGGAFNKGAEQVNRELTYSIQLVKKLQDALGITVATDAASADAVKAAASGNQSEGLA</sequence>
<evidence type="ECO:0000313" key="3">
    <source>
        <dbReference type="Proteomes" id="UP001236014"/>
    </source>
</evidence>
<feature type="compositionally biased region" description="Low complexity" evidence="1">
    <location>
        <begin position="21"/>
        <end position="37"/>
    </location>
</feature>
<reference evidence="2 3" key="1">
    <citation type="submission" date="2023-06" db="EMBL/GenBank/DDBJ databases">
        <authorList>
            <person name="Oyuntsetseg B."/>
            <person name="Kim S.B."/>
        </authorList>
    </citation>
    <scope>NUCLEOTIDE SEQUENCE [LARGE SCALE GENOMIC DNA]</scope>
    <source>
        <strain evidence="2 3">2-15</strain>
    </source>
</reference>
<dbReference type="EMBL" id="CP127294">
    <property type="protein sequence ID" value="WIX80429.1"/>
    <property type="molecule type" value="Genomic_DNA"/>
</dbReference>
<dbReference type="KEGG" id="acab:QRX50_06525"/>
<name>A0A9Y2II79_9PSEU</name>
<keyword evidence="3" id="KW-1185">Reference proteome</keyword>
<proteinExistence type="predicted"/>
<dbReference type="AlphaFoldDB" id="A0A9Y2II79"/>